<dbReference type="Pfam" id="PF13456">
    <property type="entry name" value="RVT_3"/>
    <property type="match status" value="1"/>
</dbReference>
<dbReference type="Gene3D" id="3.30.420.10">
    <property type="entry name" value="Ribonuclease H-like superfamily/Ribonuclease H"/>
    <property type="match status" value="2"/>
</dbReference>
<accession>A5BRS0</accession>
<dbReference type="PROSITE" id="PS50994">
    <property type="entry name" value="INTEGRASE"/>
    <property type="match status" value="1"/>
</dbReference>
<dbReference type="PANTHER" id="PTHR37984:SF5">
    <property type="entry name" value="PROTEIN NYNRIN-LIKE"/>
    <property type="match status" value="1"/>
</dbReference>
<dbReference type="InterPro" id="IPR000477">
    <property type="entry name" value="RT_dom"/>
</dbReference>
<keyword evidence="1" id="KW-0511">Multifunctional enzyme</keyword>
<proteinExistence type="predicted"/>
<feature type="region of interest" description="Disordered" evidence="2">
    <location>
        <begin position="713"/>
        <end position="747"/>
    </location>
</feature>
<dbReference type="SUPFAM" id="SSF56672">
    <property type="entry name" value="DNA/RNA polymerases"/>
    <property type="match status" value="1"/>
</dbReference>
<dbReference type="GO" id="GO:0004523">
    <property type="term" value="F:RNA-DNA hybrid ribonuclease activity"/>
    <property type="evidence" value="ECO:0007669"/>
    <property type="project" value="InterPro"/>
</dbReference>
<dbReference type="CDD" id="cd09279">
    <property type="entry name" value="RNase_HI_like"/>
    <property type="match status" value="1"/>
</dbReference>
<dbReference type="AlphaFoldDB" id="A5BRS0"/>
<evidence type="ECO:0000259" key="3">
    <source>
        <dbReference type="PROSITE" id="PS50994"/>
    </source>
</evidence>
<dbReference type="CDD" id="cd01647">
    <property type="entry name" value="RT_LTR"/>
    <property type="match status" value="1"/>
</dbReference>
<dbReference type="SUPFAM" id="SSF53098">
    <property type="entry name" value="Ribonuclease H-like"/>
    <property type="match status" value="2"/>
</dbReference>
<feature type="compositionally biased region" description="Basic residues" evidence="2">
    <location>
        <begin position="713"/>
        <end position="722"/>
    </location>
</feature>
<sequence length="747" mass="85884">MKGIHPFIVSHRLNVLPIAKPVWQRVRRFHPDRQKVIKDEVDKLLEVGFIREVEYPNWLANVVVVPKKEGKWLVCVDYTNLNNACPKDSFPLPRIDQIVDSTVGQGMFSFLDAFSGYHQIPMAPSDEEKTAFITPHGLYCYKRLMTKIFKPLVGRTVEVYIDDIVVKSKTREEHALHLQEVFHLLRKYGMKLNPSKCAFGVSAGKFLGFMVNQRGIEVSPDQVKGVMETPPPRSKKELQRLTGKLVALGRFIARFTDELRPFFLAIRKAGASRWTDSCQSTFEKIKHYLMQPPILSSPLPGEKLYMYLAVSEWAISGVLFRCSSRKDAVQKLRPYFQAHLVVVLTDQSLRSILHKPDLTGRMLQWAIELSEYGIEFQHRLSMKGQVMADFVLEYSRRPTQHKEPHGEGVRILLQSPTGEQLEQAIRLGFPASNNETEYKVILSGLDLTLALSVSRLRVYSDSQLVVRHVQKEYEAKDERMARYLTKVRDTLQRFTEWTIEKIKRTENGSIIEYLQTGTLPEEPKQAHKTRVQAARFTLIGGHLYKRSFTSPYLRCLNHSEALYVLAKLHEGVCGNHFGGRSLAHRAHSQGYYWPTMKKKCGSLCQKKFLLVATDYFSKWVEAEAYASIKDKDLTKFVWKNIICRFGIPQTIIADNVPQFDSITFQNFYSELNIRNSYSTPRYPQSNGQAEATNNIINISNKVSLQKAAPYATKQRKNVKSAQRRNLSWTDPRAPRLPHQKGMKEYHA</sequence>
<dbReference type="InterPro" id="IPR012337">
    <property type="entry name" value="RNaseH-like_sf"/>
</dbReference>
<evidence type="ECO:0000256" key="1">
    <source>
        <dbReference type="ARBA" id="ARBA00023268"/>
    </source>
</evidence>
<dbReference type="InterPro" id="IPR050951">
    <property type="entry name" value="Retrovirus_Pol_polyprotein"/>
</dbReference>
<dbReference type="Pfam" id="PF00665">
    <property type="entry name" value="rve"/>
    <property type="match status" value="1"/>
</dbReference>
<dbReference type="InterPro" id="IPR001584">
    <property type="entry name" value="Integrase_cat-core"/>
</dbReference>
<reference evidence="4" key="1">
    <citation type="journal article" date="2007" name="PLoS ONE">
        <title>The first genome sequence of an elite grapevine cultivar (Pinot noir Vitis vinifera L.): coping with a highly heterozygous genome.</title>
        <authorList>
            <person name="Velasco R."/>
            <person name="Zharkikh A."/>
            <person name="Troggio M."/>
            <person name="Cartwright D.A."/>
            <person name="Cestaro A."/>
            <person name="Pruss D."/>
            <person name="Pindo M."/>
            <person name="FitzGerald L.M."/>
            <person name="Vezzulli S."/>
            <person name="Reid J."/>
            <person name="Malacarne G."/>
            <person name="Iliev D."/>
            <person name="Coppola G."/>
            <person name="Wardell B."/>
            <person name="Micheletti D."/>
            <person name="Macalma T."/>
            <person name="Facci M."/>
            <person name="Mitchell J.T."/>
            <person name="Perazzolli M."/>
            <person name="Eldredge G."/>
            <person name="Gatto P."/>
            <person name="Oyzerski R."/>
            <person name="Moretto M."/>
            <person name="Gutin N."/>
            <person name="Stefanini M."/>
            <person name="Chen Y."/>
            <person name="Segala C."/>
            <person name="Davenport C."/>
            <person name="Dematte L."/>
            <person name="Mraz A."/>
            <person name="Battilana J."/>
            <person name="Stormo K."/>
            <person name="Costa F."/>
            <person name="Tao Q."/>
            <person name="Si-Ammour A."/>
            <person name="Harkins T."/>
            <person name="Lackey A."/>
            <person name="Perbost C."/>
            <person name="Taillon B."/>
            <person name="Stella A."/>
            <person name="Solovyev V."/>
            <person name="Fawcett J.A."/>
            <person name="Sterck L."/>
            <person name="Vandepoele K."/>
            <person name="Grando S.M."/>
            <person name="Toppo S."/>
            <person name="Moser C."/>
            <person name="Lanchbury J."/>
            <person name="Bogden R."/>
            <person name="Skolnick M."/>
            <person name="Sgaramella V."/>
            <person name="Bhatnagar S.K."/>
            <person name="Fontana P."/>
            <person name="Gutin A."/>
            <person name="Van de Peer Y."/>
            <person name="Salamini F."/>
            <person name="Viola R."/>
        </authorList>
    </citation>
    <scope>NUCLEOTIDE SEQUENCE</scope>
</reference>
<feature type="domain" description="Integrase catalytic" evidence="3">
    <location>
        <begin position="585"/>
        <end position="745"/>
    </location>
</feature>
<evidence type="ECO:0000313" key="4">
    <source>
        <dbReference type="EMBL" id="CAN72633.1"/>
    </source>
</evidence>
<evidence type="ECO:0000256" key="2">
    <source>
        <dbReference type="SAM" id="MobiDB-lite"/>
    </source>
</evidence>
<dbReference type="InterPro" id="IPR043128">
    <property type="entry name" value="Rev_trsase/Diguanyl_cyclase"/>
</dbReference>
<dbReference type="PANTHER" id="PTHR37984">
    <property type="entry name" value="PROTEIN CBG26694"/>
    <property type="match status" value="1"/>
</dbReference>
<dbReference type="GO" id="GO:0015074">
    <property type="term" value="P:DNA integration"/>
    <property type="evidence" value="ECO:0007669"/>
    <property type="project" value="InterPro"/>
</dbReference>
<dbReference type="InterPro" id="IPR041577">
    <property type="entry name" value="RT_RNaseH_2"/>
</dbReference>
<dbReference type="InterPro" id="IPR002156">
    <property type="entry name" value="RNaseH_domain"/>
</dbReference>
<dbReference type="GO" id="GO:0003676">
    <property type="term" value="F:nucleic acid binding"/>
    <property type="evidence" value="ECO:0007669"/>
    <property type="project" value="InterPro"/>
</dbReference>
<dbReference type="FunFam" id="3.30.70.270:FF:000003">
    <property type="entry name" value="Transposon Ty3-G Gag-Pol polyprotein"/>
    <property type="match status" value="1"/>
</dbReference>
<gene>
    <name evidence="4" type="ORF">VITISV_007593</name>
</gene>
<dbReference type="InterPro" id="IPR043502">
    <property type="entry name" value="DNA/RNA_pol_sf"/>
</dbReference>
<organism evidence="4">
    <name type="scientific">Vitis vinifera</name>
    <name type="common">Grape</name>
    <dbReference type="NCBI Taxonomy" id="29760"/>
    <lineage>
        <taxon>Eukaryota</taxon>
        <taxon>Viridiplantae</taxon>
        <taxon>Streptophyta</taxon>
        <taxon>Embryophyta</taxon>
        <taxon>Tracheophyta</taxon>
        <taxon>Spermatophyta</taxon>
        <taxon>Magnoliopsida</taxon>
        <taxon>eudicotyledons</taxon>
        <taxon>Gunneridae</taxon>
        <taxon>Pentapetalae</taxon>
        <taxon>rosids</taxon>
        <taxon>Vitales</taxon>
        <taxon>Vitaceae</taxon>
        <taxon>Viteae</taxon>
        <taxon>Vitis</taxon>
    </lineage>
</organism>
<dbReference type="EMBL" id="AM468667">
    <property type="protein sequence ID" value="CAN72633.1"/>
    <property type="molecule type" value="Genomic_DNA"/>
</dbReference>
<dbReference type="Pfam" id="PF17919">
    <property type="entry name" value="RT_RNaseH_2"/>
    <property type="match status" value="1"/>
</dbReference>
<name>A5BRS0_VITVI</name>
<dbReference type="Gene3D" id="3.30.70.270">
    <property type="match status" value="2"/>
</dbReference>
<dbReference type="InterPro" id="IPR036397">
    <property type="entry name" value="RNaseH_sf"/>
</dbReference>
<dbReference type="Pfam" id="PF00078">
    <property type="entry name" value="RVT_1"/>
    <property type="match status" value="1"/>
</dbReference>
<protein>
    <recommendedName>
        <fullName evidence="3">Integrase catalytic domain-containing protein</fullName>
    </recommendedName>
</protein>
<dbReference type="Gene3D" id="3.10.10.10">
    <property type="entry name" value="HIV Type 1 Reverse Transcriptase, subunit A, domain 1"/>
    <property type="match status" value="1"/>
</dbReference>